<organism evidence="1 2">
    <name type="scientific">Escherichia coli</name>
    <dbReference type="NCBI Taxonomy" id="562"/>
    <lineage>
        <taxon>Bacteria</taxon>
        <taxon>Pseudomonadati</taxon>
        <taxon>Pseudomonadota</taxon>
        <taxon>Gammaproteobacteria</taxon>
        <taxon>Enterobacterales</taxon>
        <taxon>Enterobacteriaceae</taxon>
        <taxon>Escherichia</taxon>
    </lineage>
</organism>
<evidence type="ECO:0000313" key="2">
    <source>
        <dbReference type="Proteomes" id="UP000486847"/>
    </source>
</evidence>
<protein>
    <submittedName>
        <fullName evidence="1">APH(3'') family aminoglycoside O-phosphotransferase</fullName>
    </submittedName>
</protein>
<reference evidence="1 2" key="1">
    <citation type="submission" date="2019-10" db="EMBL/GenBank/DDBJ databases">
        <title>Comparative genomic analysis of antimicrobial resistant Escherichia coli of diverse origin.</title>
        <authorList>
            <person name="Ghatak S."/>
            <person name="Milton A.P."/>
            <person name="Rhetso K."/>
            <person name="Purkait D."/>
            <person name="Das S."/>
            <person name="Puro K.-U."/>
            <person name="Shakuntala I."/>
            <person name="Sen A."/>
            <person name="Sanjukta R."/>
            <person name="Priya G.B."/>
            <person name="Mawlong M."/>
            <person name="Lyngdoh V."/>
            <person name="Rynghang J."/>
            <person name="Mawphlang B.L."/>
        </authorList>
    </citation>
    <scope>NUCLEOTIDE SEQUENCE [LARGE SCALE GENOMIC DNA]</scope>
    <source>
        <strain evidence="1 2">SE161</strain>
    </source>
</reference>
<dbReference type="EMBL" id="WCEW01000157">
    <property type="protein sequence ID" value="MTE92675.1"/>
    <property type="molecule type" value="Genomic_DNA"/>
</dbReference>
<proteinExistence type="predicted"/>
<accession>A0A6L6I8E4</accession>
<dbReference type="GO" id="GO:0016740">
    <property type="term" value="F:transferase activity"/>
    <property type="evidence" value="ECO:0007669"/>
    <property type="project" value="UniProtKB-KW"/>
</dbReference>
<name>A0A6L6I8E4_ECOLX</name>
<feature type="non-terminal residue" evidence="1">
    <location>
        <position position="26"/>
    </location>
</feature>
<dbReference type="Proteomes" id="UP000486847">
    <property type="component" value="Unassembled WGS sequence"/>
</dbReference>
<comment type="caution">
    <text evidence="1">The sequence shown here is derived from an EMBL/GenBank/DDBJ whole genome shotgun (WGS) entry which is preliminary data.</text>
</comment>
<dbReference type="AlphaFoldDB" id="A0A6L6I8E4"/>
<keyword evidence="1" id="KW-0808">Transferase</keyword>
<gene>
    <name evidence="1" type="ORF">F9B07_28925</name>
</gene>
<evidence type="ECO:0000313" key="1">
    <source>
        <dbReference type="EMBL" id="MTE92675.1"/>
    </source>
</evidence>
<sequence>MNRTNIFFGESHSDWLPVRGGESGDF</sequence>